<evidence type="ECO:0000313" key="5">
    <source>
        <dbReference type="EMBL" id="KAK4452893.1"/>
    </source>
</evidence>
<accession>A0AAV9H0A3</accession>
<dbReference type="InterPro" id="IPR056145">
    <property type="entry name" value="DUF7728"/>
</dbReference>
<keyword evidence="2" id="KW-0472">Membrane</keyword>
<dbReference type="Proteomes" id="UP001321760">
    <property type="component" value="Unassembled WGS sequence"/>
</dbReference>
<dbReference type="EMBL" id="MU865922">
    <property type="protein sequence ID" value="KAK4452893.1"/>
    <property type="molecule type" value="Genomic_DNA"/>
</dbReference>
<protein>
    <recommendedName>
        <fullName evidence="4">DUF7728 domain-containing protein</fullName>
    </recommendedName>
</protein>
<feature type="compositionally biased region" description="Acidic residues" evidence="1">
    <location>
        <begin position="381"/>
        <end position="393"/>
    </location>
</feature>
<keyword evidence="6" id="KW-1185">Reference proteome</keyword>
<evidence type="ECO:0000256" key="2">
    <source>
        <dbReference type="SAM" id="Phobius"/>
    </source>
</evidence>
<feature type="signal peptide" evidence="3">
    <location>
        <begin position="1"/>
        <end position="19"/>
    </location>
</feature>
<dbReference type="Pfam" id="PF24854">
    <property type="entry name" value="DUF7728"/>
    <property type="match status" value="1"/>
</dbReference>
<dbReference type="PANTHER" id="PTHR40622">
    <property type="match status" value="1"/>
</dbReference>
<keyword evidence="3" id="KW-0732">Signal</keyword>
<evidence type="ECO:0000313" key="6">
    <source>
        <dbReference type="Proteomes" id="UP001321760"/>
    </source>
</evidence>
<feature type="region of interest" description="Disordered" evidence="1">
    <location>
        <begin position="345"/>
        <end position="402"/>
    </location>
</feature>
<evidence type="ECO:0000256" key="1">
    <source>
        <dbReference type="SAM" id="MobiDB-lite"/>
    </source>
</evidence>
<sequence length="402" mass="43632">MLVKPAVAAAGLLAASTNAFLLPPTITEVDAELVAPLVSVPDNGAESVDVKVNCPGCPVIIHGHRVPKFMEDMPHHLDISLSIEHHAEGTDRLLANGFELYPNPDPLHEVFSATPRLDNPPWAAKGRGKWGPPWGKWGHHKDGEEHGHHRRPGGPFGRKGPLPQPLGFSLSTGTLVKDAGSELELLEVDLKIIEVGGQFISGIPELQVKLIKDPAGHLTIGKVEKVESEAPAVAPATPQQCTSFLCKWMASIFGSKGCHGSKSGSAPVQEVEQDAKAEAPHMPSEPARHMNAPERSWGRLFKNIAAHIILPVLIGIVAGVSVSLIGMVVGTLIVSAWRTFVRRPSHHHHHHHHHHRRHHSRKSVQMDPAVVEEKQALMDNVEPEDAPPAYEDEDVKKADNQV</sequence>
<keyword evidence="2" id="KW-0812">Transmembrane</keyword>
<dbReference type="PANTHER" id="PTHR40622:SF1">
    <property type="match status" value="1"/>
</dbReference>
<comment type="caution">
    <text evidence="5">The sequence shown here is derived from an EMBL/GenBank/DDBJ whole genome shotgun (WGS) entry which is preliminary data.</text>
</comment>
<keyword evidence="2" id="KW-1133">Transmembrane helix</keyword>
<feature type="region of interest" description="Disordered" evidence="1">
    <location>
        <begin position="263"/>
        <end position="291"/>
    </location>
</feature>
<reference evidence="5" key="1">
    <citation type="journal article" date="2023" name="Mol. Phylogenet. Evol.">
        <title>Genome-scale phylogeny and comparative genomics of the fungal order Sordariales.</title>
        <authorList>
            <person name="Hensen N."/>
            <person name="Bonometti L."/>
            <person name="Westerberg I."/>
            <person name="Brannstrom I.O."/>
            <person name="Guillou S."/>
            <person name="Cros-Aarteil S."/>
            <person name="Calhoun S."/>
            <person name="Haridas S."/>
            <person name="Kuo A."/>
            <person name="Mondo S."/>
            <person name="Pangilinan J."/>
            <person name="Riley R."/>
            <person name="LaButti K."/>
            <person name="Andreopoulos B."/>
            <person name="Lipzen A."/>
            <person name="Chen C."/>
            <person name="Yan M."/>
            <person name="Daum C."/>
            <person name="Ng V."/>
            <person name="Clum A."/>
            <person name="Steindorff A."/>
            <person name="Ohm R.A."/>
            <person name="Martin F."/>
            <person name="Silar P."/>
            <person name="Natvig D.O."/>
            <person name="Lalanne C."/>
            <person name="Gautier V."/>
            <person name="Ament-Velasquez S.L."/>
            <person name="Kruys A."/>
            <person name="Hutchinson M.I."/>
            <person name="Powell A.J."/>
            <person name="Barry K."/>
            <person name="Miller A.N."/>
            <person name="Grigoriev I.V."/>
            <person name="Debuchy R."/>
            <person name="Gladieux P."/>
            <person name="Hiltunen Thoren M."/>
            <person name="Johannesson H."/>
        </authorList>
    </citation>
    <scope>NUCLEOTIDE SEQUENCE</scope>
    <source>
        <strain evidence="5">PSN243</strain>
    </source>
</reference>
<proteinExistence type="predicted"/>
<evidence type="ECO:0000256" key="3">
    <source>
        <dbReference type="SAM" id="SignalP"/>
    </source>
</evidence>
<evidence type="ECO:0000259" key="4">
    <source>
        <dbReference type="Pfam" id="PF24854"/>
    </source>
</evidence>
<gene>
    <name evidence="5" type="ORF">QBC34DRAFT_491955</name>
</gene>
<reference evidence="5" key="2">
    <citation type="submission" date="2023-05" db="EMBL/GenBank/DDBJ databases">
        <authorList>
            <consortium name="Lawrence Berkeley National Laboratory"/>
            <person name="Steindorff A."/>
            <person name="Hensen N."/>
            <person name="Bonometti L."/>
            <person name="Westerberg I."/>
            <person name="Brannstrom I.O."/>
            <person name="Guillou S."/>
            <person name="Cros-Aarteil S."/>
            <person name="Calhoun S."/>
            <person name="Haridas S."/>
            <person name="Kuo A."/>
            <person name="Mondo S."/>
            <person name="Pangilinan J."/>
            <person name="Riley R."/>
            <person name="Labutti K."/>
            <person name="Andreopoulos B."/>
            <person name="Lipzen A."/>
            <person name="Chen C."/>
            <person name="Yanf M."/>
            <person name="Daum C."/>
            <person name="Ng V."/>
            <person name="Clum A."/>
            <person name="Ohm R."/>
            <person name="Martin F."/>
            <person name="Silar P."/>
            <person name="Natvig D."/>
            <person name="Lalanne C."/>
            <person name="Gautier V."/>
            <person name="Ament-Velasquez S.L."/>
            <person name="Kruys A."/>
            <person name="Hutchinson M.I."/>
            <person name="Powell A.J."/>
            <person name="Barry K."/>
            <person name="Miller A.N."/>
            <person name="Grigoriev I.V."/>
            <person name="Debuchy R."/>
            <person name="Gladieux P."/>
            <person name="Thoren M.H."/>
            <person name="Johannesson H."/>
        </authorList>
    </citation>
    <scope>NUCLEOTIDE SEQUENCE</scope>
    <source>
        <strain evidence="5">PSN243</strain>
    </source>
</reference>
<feature type="compositionally biased region" description="Basic residues" evidence="1">
    <location>
        <begin position="345"/>
        <end position="362"/>
    </location>
</feature>
<organism evidence="5 6">
    <name type="scientific">Podospora aff. communis PSN243</name>
    <dbReference type="NCBI Taxonomy" id="3040156"/>
    <lineage>
        <taxon>Eukaryota</taxon>
        <taxon>Fungi</taxon>
        <taxon>Dikarya</taxon>
        <taxon>Ascomycota</taxon>
        <taxon>Pezizomycotina</taxon>
        <taxon>Sordariomycetes</taxon>
        <taxon>Sordariomycetidae</taxon>
        <taxon>Sordariales</taxon>
        <taxon>Podosporaceae</taxon>
        <taxon>Podospora</taxon>
    </lineage>
</organism>
<name>A0AAV9H0A3_9PEZI</name>
<dbReference type="AlphaFoldDB" id="A0AAV9H0A3"/>
<feature type="domain" description="DUF7728" evidence="4">
    <location>
        <begin position="48"/>
        <end position="228"/>
    </location>
</feature>
<feature type="chain" id="PRO_5043519013" description="DUF7728 domain-containing protein" evidence="3">
    <location>
        <begin position="20"/>
        <end position="402"/>
    </location>
</feature>
<feature type="region of interest" description="Disordered" evidence="1">
    <location>
        <begin position="137"/>
        <end position="163"/>
    </location>
</feature>
<feature type="transmembrane region" description="Helical" evidence="2">
    <location>
        <begin position="308"/>
        <end position="334"/>
    </location>
</feature>